<organism evidence="2 3">
    <name type="scientific">Sinanaerobacter chloroacetimidivorans</name>
    <dbReference type="NCBI Taxonomy" id="2818044"/>
    <lineage>
        <taxon>Bacteria</taxon>
        <taxon>Bacillati</taxon>
        <taxon>Bacillota</taxon>
        <taxon>Clostridia</taxon>
        <taxon>Peptostreptococcales</taxon>
        <taxon>Anaerovoracaceae</taxon>
        <taxon>Sinanaerobacter</taxon>
    </lineage>
</organism>
<gene>
    <name evidence="2" type="ORF">KCX82_11810</name>
</gene>
<dbReference type="RefSeq" id="WP_227018688.1">
    <property type="nucleotide sequence ID" value="NZ_JAGSND010000007.1"/>
</dbReference>
<dbReference type="AlphaFoldDB" id="A0A8J8B2B8"/>
<dbReference type="SUPFAM" id="SSF46785">
    <property type="entry name" value="Winged helix' DNA-binding domain"/>
    <property type="match status" value="1"/>
</dbReference>
<dbReference type="InterPro" id="IPR036388">
    <property type="entry name" value="WH-like_DNA-bd_sf"/>
</dbReference>
<dbReference type="SMART" id="SM00347">
    <property type="entry name" value="HTH_MARR"/>
    <property type="match status" value="1"/>
</dbReference>
<dbReference type="PANTHER" id="PTHR33164:SF43">
    <property type="entry name" value="HTH-TYPE TRANSCRIPTIONAL REPRESSOR YETL"/>
    <property type="match status" value="1"/>
</dbReference>
<dbReference type="GO" id="GO:0003700">
    <property type="term" value="F:DNA-binding transcription factor activity"/>
    <property type="evidence" value="ECO:0007669"/>
    <property type="project" value="InterPro"/>
</dbReference>
<protein>
    <submittedName>
        <fullName evidence="2">MarR family transcriptional regulator</fullName>
    </submittedName>
</protein>
<name>A0A8J8B2B8_9FIRM</name>
<feature type="domain" description="HTH marR-type" evidence="1">
    <location>
        <begin position="1"/>
        <end position="140"/>
    </location>
</feature>
<dbReference type="Pfam" id="PF12802">
    <property type="entry name" value="MarR_2"/>
    <property type="match status" value="1"/>
</dbReference>
<dbReference type="EMBL" id="JAGSND010000007">
    <property type="protein sequence ID" value="MBR0598567.1"/>
    <property type="molecule type" value="Genomic_DNA"/>
</dbReference>
<evidence type="ECO:0000259" key="1">
    <source>
        <dbReference type="PROSITE" id="PS50995"/>
    </source>
</evidence>
<keyword evidence="3" id="KW-1185">Reference proteome</keyword>
<dbReference type="Proteomes" id="UP000675664">
    <property type="component" value="Unassembled WGS sequence"/>
</dbReference>
<dbReference type="InterPro" id="IPR036390">
    <property type="entry name" value="WH_DNA-bd_sf"/>
</dbReference>
<dbReference type="Gene3D" id="1.10.10.10">
    <property type="entry name" value="Winged helix-like DNA-binding domain superfamily/Winged helix DNA-binding domain"/>
    <property type="match status" value="1"/>
</dbReference>
<dbReference type="GO" id="GO:0006950">
    <property type="term" value="P:response to stress"/>
    <property type="evidence" value="ECO:0007669"/>
    <property type="project" value="TreeGrafter"/>
</dbReference>
<reference evidence="2" key="2">
    <citation type="submission" date="2021-04" db="EMBL/GenBank/DDBJ databases">
        <authorList>
            <person name="Liu J."/>
        </authorList>
    </citation>
    <scope>NUCLEOTIDE SEQUENCE</scope>
    <source>
        <strain evidence="2">BAD-6</strain>
    </source>
</reference>
<dbReference type="InterPro" id="IPR039422">
    <property type="entry name" value="MarR/SlyA-like"/>
</dbReference>
<dbReference type="PROSITE" id="PS50995">
    <property type="entry name" value="HTH_MARR_2"/>
    <property type="match status" value="1"/>
</dbReference>
<evidence type="ECO:0000313" key="2">
    <source>
        <dbReference type="EMBL" id="MBR0598567.1"/>
    </source>
</evidence>
<comment type="caution">
    <text evidence="2">The sequence shown here is derived from an EMBL/GenBank/DDBJ whole genome shotgun (WGS) entry which is preliminary data.</text>
</comment>
<dbReference type="PANTHER" id="PTHR33164">
    <property type="entry name" value="TRANSCRIPTIONAL REGULATOR, MARR FAMILY"/>
    <property type="match status" value="1"/>
</dbReference>
<evidence type="ECO:0000313" key="3">
    <source>
        <dbReference type="Proteomes" id="UP000675664"/>
    </source>
</evidence>
<proteinExistence type="predicted"/>
<reference evidence="2" key="1">
    <citation type="submission" date="2021-04" db="EMBL/GenBank/DDBJ databases">
        <title>Sinoanaerobacter chloroacetimidivorans sp. nov., an obligate anaerobic bacterium isolated from anaerobic sludge.</title>
        <authorList>
            <person name="Bao Y."/>
        </authorList>
    </citation>
    <scope>NUCLEOTIDE SEQUENCE</scope>
    <source>
        <strain evidence="2">BAD-6</strain>
    </source>
</reference>
<dbReference type="InterPro" id="IPR000835">
    <property type="entry name" value="HTH_MarR-typ"/>
</dbReference>
<sequence>MDKQILGIYNSLQEIAWDFGSRGMNGECCEDLSFIEFMALKKISENAEISVQEVGNYLNITKSGATKIINRLEQKGYATRKTSPADGRVCCVCITVKGTEVMSRIIGQYINHIEAILRNLEPGTINEIESALRLFSGITKS</sequence>
<accession>A0A8J8B2B8</accession>